<dbReference type="GO" id="GO:0007023">
    <property type="term" value="P:post-chaperonin tubulin folding pathway"/>
    <property type="evidence" value="ECO:0007669"/>
    <property type="project" value="UniProtKB-UniRule"/>
</dbReference>
<dbReference type="OrthoDB" id="296187at2759"/>
<name>A0A0C9MYI1_9FUNG</name>
<comment type="similarity">
    <text evidence="1 3">Belongs to the TBCA family.</text>
</comment>
<keyword evidence="3" id="KW-0206">Cytoskeleton</keyword>
<dbReference type="STRING" id="91626.A0A0C9MYI1"/>
<dbReference type="Gene3D" id="1.20.58.90">
    <property type="match status" value="1"/>
</dbReference>
<dbReference type="PANTHER" id="PTHR21500">
    <property type="entry name" value="TUBULIN-SPECIFIC CHAPERONE A"/>
    <property type="match status" value="1"/>
</dbReference>
<dbReference type="GO" id="GO:0005874">
    <property type="term" value="C:microtubule"/>
    <property type="evidence" value="ECO:0007669"/>
    <property type="project" value="UniProtKB-KW"/>
</dbReference>
<dbReference type="GO" id="GO:0048487">
    <property type="term" value="F:beta-tubulin binding"/>
    <property type="evidence" value="ECO:0007669"/>
    <property type="project" value="InterPro"/>
</dbReference>
<comment type="subcellular location">
    <subcellularLocation>
        <location evidence="3">Cytoplasm</location>
        <location evidence="3">Cytoskeleton</location>
    </subcellularLocation>
</comment>
<sequence length="104" mass="11673">MPLSPLKIKTNVVKRINKEHAGYLKEAETQQKRIDKLIADGADEADVRKQAKVLGETNQMIPDVKKRLANAYQDLQNQVENSENADIDELQEAQTVLSEISATQ</sequence>
<gene>
    <name evidence="4" type="ORF">MAM1_0218c08217</name>
</gene>
<evidence type="ECO:0000256" key="3">
    <source>
        <dbReference type="RuleBase" id="RU364030"/>
    </source>
</evidence>
<reference evidence="4" key="1">
    <citation type="submission" date="2014-09" db="EMBL/GenBank/DDBJ databases">
        <title>Draft genome sequence of an oleaginous Mucoromycotina fungus Mucor ambiguus NBRC6742.</title>
        <authorList>
            <person name="Takeda I."/>
            <person name="Yamane N."/>
            <person name="Morita T."/>
            <person name="Tamano K."/>
            <person name="Machida M."/>
            <person name="Baker S."/>
            <person name="Koike H."/>
        </authorList>
    </citation>
    <scope>NUCLEOTIDE SEQUENCE</scope>
    <source>
        <strain evidence="4">NBRC 6742</strain>
    </source>
</reference>
<evidence type="ECO:0000313" key="4">
    <source>
        <dbReference type="EMBL" id="GAN08702.1"/>
    </source>
</evidence>
<dbReference type="GO" id="GO:0005829">
    <property type="term" value="C:cytosol"/>
    <property type="evidence" value="ECO:0007669"/>
    <property type="project" value="TreeGrafter"/>
</dbReference>
<evidence type="ECO:0000313" key="5">
    <source>
        <dbReference type="Proteomes" id="UP000053815"/>
    </source>
</evidence>
<keyword evidence="3" id="KW-0493">Microtubule</keyword>
<dbReference type="SUPFAM" id="SSF46988">
    <property type="entry name" value="Tubulin chaperone cofactor A"/>
    <property type="match status" value="1"/>
</dbReference>
<keyword evidence="3" id="KW-0963">Cytoplasm</keyword>
<evidence type="ECO:0000256" key="2">
    <source>
        <dbReference type="ARBA" id="ARBA00023186"/>
    </source>
</evidence>
<keyword evidence="2 3" id="KW-0143">Chaperone</keyword>
<proteinExistence type="inferred from homology"/>
<dbReference type="Proteomes" id="UP000053815">
    <property type="component" value="Unassembled WGS sequence"/>
</dbReference>
<dbReference type="InterPro" id="IPR036126">
    <property type="entry name" value="TBCA_sf"/>
</dbReference>
<organism evidence="4">
    <name type="scientific">Mucor ambiguus</name>
    <dbReference type="NCBI Taxonomy" id="91626"/>
    <lineage>
        <taxon>Eukaryota</taxon>
        <taxon>Fungi</taxon>
        <taxon>Fungi incertae sedis</taxon>
        <taxon>Mucoromycota</taxon>
        <taxon>Mucoromycotina</taxon>
        <taxon>Mucoromycetes</taxon>
        <taxon>Mucorales</taxon>
        <taxon>Mucorineae</taxon>
        <taxon>Mucoraceae</taxon>
        <taxon>Mucor</taxon>
    </lineage>
</organism>
<keyword evidence="5" id="KW-1185">Reference proteome</keyword>
<dbReference type="AlphaFoldDB" id="A0A0C9MYI1"/>
<dbReference type="PANTHER" id="PTHR21500:SF0">
    <property type="entry name" value="TUBULIN-SPECIFIC CHAPERONE A"/>
    <property type="match status" value="1"/>
</dbReference>
<dbReference type="Pfam" id="PF02970">
    <property type="entry name" value="TBCA"/>
    <property type="match status" value="1"/>
</dbReference>
<evidence type="ECO:0000256" key="1">
    <source>
        <dbReference type="ARBA" id="ARBA00006806"/>
    </source>
</evidence>
<accession>A0A0C9MYI1</accession>
<dbReference type="GO" id="GO:0007021">
    <property type="term" value="P:tubulin complex assembly"/>
    <property type="evidence" value="ECO:0007669"/>
    <property type="project" value="UniProtKB-UniRule"/>
</dbReference>
<comment type="subunit">
    <text evidence="3">Supercomplex made of cofactors A to E. Cofactors A and D function by capturing and stabilizing tubulin in a quasi-native conformation. Cofactor E binds to the cofactor D-tubulin complex; interaction with cofactor C then causes the release of tubulin polypeptides that are committed to the native state.</text>
</comment>
<dbReference type="EMBL" id="DF836507">
    <property type="protein sequence ID" value="GAN08702.1"/>
    <property type="molecule type" value="Genomic_DNA"/>
</dbReference>
<protein>
    <recommendedName>
        <fullName evidence="3">Tubulin-specific chaperone A</fullName>
    </recommendedName>
</protein>
<dbReference type="InterPro" id="IPR004226">
    <property type="entry name" value="TBCA"/>
</dbReference>